<evidence type="ECO:0000256" key="2">
    <source>
        <dbReference type="ARBA" id="ARBA00023125"/>
    </source>
</evidence>
<dbReference type="PANTHER" id="PTHR38600:SF2">
    <property type="entry name" value="SLL0088 PROTEIN"/>
    <property type="match status" value="1"/>
</dbReference>
<keyword evidence="1" id="KW-0805">Transcription regulation</keyword>
<reference evidence="5 6" key="1">
    <citation type="journal article" date="2013" name="Genome Announc.">
        <title>Genome Sequence of Plesiomonas shigelloides Strain 302-73 (Serotype O1).</title>
        <authorList>
            <person name="Pique N."/>
            <person name="Aquilini E."/>
            <person name="Alioto T."/>
            <person name="Minana-Galbis D."/>
            <person name="Tomas J.M."/>
        </authorList>
    </citation>
    <scope>NUCLEOTIDE SEQUENCE [LARGE SCALE GENOMIC DNA]</scope>
    <source>
        <strain evidence="5 6">302-73</strain>
    </source>
</reference>
<evidence type="ECO:0000256" key="3">
    <source>
        <dbReference type="ARBA" id="ARBA00023163"/>
    </source>
</evidence>
<organism evidence="5 6">
    <name type="scientific">Plesiomonas shigelloides 302-73</name>
    <dbReference type="NCBI Taxonomy" id="1315976"/>
    <lineage>
        <taxon>Bacteria</taxon>
        <taxon>Pseudomonadati</taxon>
        <taxon>Pseudomonadota</taxon>
        <taxon>Gammaproteobacteria</taxon>
        <taxon>Enterobacterales</taxon>
        <taxon>Enterobacteriaceae</taxon>
        <taxon>Plesiomonas</taxon>
    </lineage>
</organism>
<dbReference type="RefSeq" id="WP_010864878.1">
    <property type="nucleotide sequence ID" value="NZ_KB944511.1"/>
</dbReference>
<dbReference type="PANTHER" id="PTHR38600">
    <property type="entry name" value="TRANSCRIPTIONAL REGULATORY PROTEIN"/>
    <property type="match status" value="1"/>
</dbReference>
<dbReference type="InterPro" id="IPR036390">
    <property type="entry name" value="WH_DNA-bd_sf"/>
</dbReference>
<dbReference type="STRING" id="703.SAMEA2665130_02861"/>
<evidence type="ECO:0000256" key="1">
    <source>
        <dbReference type="ARBA" id="ARBA00023015"/>
    </source>
</evidence>
<accession>R8ALV7</accession>
<dbReference type="Pfam" id="PF00392">
    <property type="entry name" value="GntR"/>
    <property type="match status" value="1"/>
</dbReference>
<dbReference type="AlphaFoldDB" id="R8ALV7"/>
<name>R8ALV7_PLESH</name>
<comment type="caution">
    <text evidence="5">The sequence shown here is derived from an EMBL/GenBank/DDBJ whole genome shotgun (WGS) entry which is preliminary data.</text>
</comment>
<keyword evidence="6" id="KW-1185">Reference proteome</keyword>
<dbReference type="GO" id="GO:0003677">
    <property type="term" value="F:DNA binding"/>
    <property type="evidence" value="ECO:0007669"/>
    <property type="project" value="UniProtKB-KW"/>
</dbReference>
<keyword evidence="3" id="KW-0804">Transcription</keyword>
<sequence length="111" mass="12670">MKTADIILHRLKSQGPLPVKALAEQLGMTTMGVRQHMQQLEQQALVRYEDQRVKIGRPVRYWSLTAQGHAQFPDRHAELSAHLLLAVQQQYGEQALPSLLQTREDQLAAQY</sequence>
<gene>
    <name evidence="5" type="ORF">PLESHI_16457</name>
</gene>
<dbReference type="HOGENOM" id="CLU_2297849_0_0_6"/>
<dbReference type="InterPro" id="IPR000524">
    <property type="entry name" value="Tscrpt_reg_HTH_GntR"/>
</dbReference>
<proteinExistence type="predicted"/>
<dbReference type="OrthoDB" id="155998at2"/>
<feature type="domain" description="HTH gntR-type" evidence="4">
    <location>
        <begin position="4"/>
        <end position="52"/>
    </location>
</feature>
<dbReference type="EMBL" id="AQQO01000369">
    <property type="protein sequence ID" value="EON87302.1"/>
    <property type="molecule type" value="Genomic_DNA"/>
</dbReference>
<protein>
    <recommendedName>
        <fullName evidence="4">HTH gntR-type domain-containing protein</fullName>
    </recommendedName>
</protein>
<keyword evidence="2" id="KW-0238">DNA-binding</keyword>
<dbReference type="GO" id="GO:0003700">
    <property type="term" value="F:DNA-binding transcription factor activity"/>
    <property type="evidence" value="ECO:0007669"/>
    <property type="project" value="InterPro"/>
</dbReference>
<evidence type="ECO:0000313" key="5">
    <source>
        <dbReference type="EMBL" id="EON87302.1"/>
    </source>
</evidence>
<feature type="non-terminal residue" evidence="5">
    <location>
        <position position="111"/>
    </location>
</feature>
<dbReference type="Proteomes" id="UP000014012">
    <property type="component" value="Unassembled WGS sequence"/>
</dbReference>
<dbReference type="SUPFAM" id="SSF46785">
    <property type="entry name" value="Winged helix' DNA-binding domain"/>
    <property type="match status" value="1"/>
</dbReference>
<dbReference type="InterPro" id="IPR036388">
    <property type="entry name" value="WH-like_DNA-bd_sf"/>
</dbReference>
<dbReference type="Gene3D" id="1.10.10.10">
    <property type="entry name" value="Winged helix-like DNA-binding domain superfamily/Winged helix DNA-binding domain"/>
    <property type="match status" value="1"/>
</dbReference>
<evidence type="ECO:0000313" key="6">
    <source>
        <dbReference type="Proteomes" id="UP000014012"/>
    </source>
</evidence>
<evidence type="ECO:0000259" key="4">
    <source>
        <dbReference type="Pfam" id="PF00392"/>
    </source>
</evidence>